<protein>
    <submittedName>
        <fullName evidence="1">Uncharacterized protein</fullName>
    </submittedName>
</protein>
<evidence type="ECO:0000313" key="2">
    <source>
        <dbReference type="Proteomes" id="UP001194580"/>
    </source>
</evidence>
<proteinExistence type="predicted"/>
<comment type="caution">
    <text evidence="1">The sequence shown here is derived from an EMBL/GenBank/DDBJ whole genome shotgun (WGS) entry which is preliminary data.</text>
</comment>
<organism evidence="1 2">
    <name type="scientific">Linnemannia exigua</name>
    <dbReference type="NCBI Taxonomy" id="604196"/>
    <lineage>
        <taxon>Eukaryota</taxon>
        <taxon>Fungi</taxon>
        <taxon>Fungi incertae sedis</taxon>
        <taxon>Mucoromycota</taxon>
        <taxon>Mortierellomycotina</taxon>
        <taxon>Mortierellomycetes</taxon>
        <taxon>Mortierellales</taxon>
        <taxon>Mortierellaceae</taxon>
        <taxon>Linnemannia</taxon>
    </lineage>
</organism>
<evidence type="ECO:0000313" key="1">
    <source>
        <dbReference type="EMBL" id="KAG0276088.1"/>
    </source>
</evidence>
<gene>
    <name evidence="1" type="ORF">BGZ95_008021</name>
</gene>
<sequence length="372" mass="41531">METFHVSTKGQSIDDTEIEERMFGLGPNATDITVQIQDFRPALLDVLGSRLNVITSLEIVNGDWVTSLELHRYLCESPHLLHLKAPRIAIIAEDLYTFSKTLNNADSTVAATEATATAATITGTGQQASGVWACRQLKTLHASFYSRHSFRAGEGGAGLCRHVFGYISRVCPRLSRLEISSMESMWQDDADAYPGKMYSGCMALESGLCLLARLKELRWILLGCNDSDPKVRNVDVSWIFLADETSLARKAERRQIVSSWAVDVETDLKRSQANNSSSSGSRRTEDMESELSERLQNLGTLLDVKRMIDEMDAIDNFECWPLLRGISICRQGGLGQSRRNELRRLLQETKVHDTVSYLPRLFACFPSEWAGG</sequence>
<dbReference type="EMBL" id="JAAAIL010000405">
    <property type="protein sequence ID" value="KAG0276088.1"/>
    <property type="molecule type" value="Genomic_DNA"/>
</dbReference>
<name>A0AAD4H7K4_9FUNG</name>
<reference evidence="1" key="1">
    <citation type="journal article" date="2020" name="Fungal Divers.">
        <title>Resolving the Mortierellaceae phylogeny through synthesis of multi-gene phylogenetics and phylogenomics.</title>
        <authorList>
            <person name="Vandepol N."/>
            <person name="Liber J."/>
            <person name="Desiro A."/>
            <person name="Na H."/>
            <person name="Kennedy M."/>
            <person name="Barry K."/>
            <person name="Grigoriev I.V."/>
            <person name="Miller A.N."/>
            <person name="O'Donnell K."/>
            <person name="Stajich J.E."/>
            <person name="Bonito G."/>
        </authorList>
    </citation>
    <scope>NUCLEOTIDE SEQUENCE</scope>
    <source>
        <strain evidence="1">NRRL 28262</strain>
    </source>
</reference>
<dbReference type="AlphaFoldDB" id="A0AAD4H7K4"/>
<dbReference type="Proteomes" id="UP001194580">
    <property type="component" value="Unassembled WGS sequence"/>
</dbReference>
<keyword evidence="2" id="KW-1185">Reference proteome</keyword>
<accession>A0AAD4H7K4</accession>